<dbReference type="PANTHER" id="PTHR33939">
    <property type="entry name" value="PROTEIN CBG22215"/>
    <property type="match status" value="1"/>
</dbReference>
<dbReference type="InterPro" id="IPR036397">
    <property type="entry name" value="RNaseH_sf"/>
</dbReference>
<organism evidence="2 3">
    <name type="scientific">Ladona fulva</name>
    <name type="common">Scarce chaser dragonfly</name>
    <name type="synonym">Libellula fulva</name>
    <dbReference type="NCBI Taxonomy" id="123851"/>
    <lineage>
        <taxon>Eukaryota</taxon>
        <taxon>Metazoa</taxon>
        <taxon>Ecdysozoa</taxon>
        <taxon>Arthropoda</taxon>
        <taxon>Hexapoda</taxon>
        <taxon>Insecta</taxon>
        <taxon>Pterygota</taxon>
        <taxon>Palaeoptera</taxon>
        <taxon>Odonata</taxon>
        <taxon>Epiprocta</taxon>
        <taxon>Anisoptera</taxon>
        <taxon>Libelluloidea</taxon>
        <taxon>Libellulidae</taxon>
        <taxon>Ladona</taxon>
    </lineage>
</organism>
<reference evidence="2" key="2">
    <citation type="submission" date="2017-10" db="EMBL/GenBank/DDBJ databases">
        <title>Ladona fulva Genome sequencing and assembly.</title>
        <authorList>
            <person name="Murali S."/>
            <person name="Richards S."/>
            <person name="Bandaranaike D."/>
            <person name="Bellair M."/>
            <person name="Blankenburg K."/>
            <person name="Chao H."/>
            <person name="Dinh H."/>
            <person name="Doddapaneni H."/>
            <person name="Dugan-Rocha S."/>
            <person name="Elkadiri S."/>
            <person name="Gnanaolivu R."/>
            <person name="Hernandez B."/>
            <person name="Skinner E."/>
            <person name="Javaid M."/>
            <person name="Lee S."/>
            <person name="Li M."/>
            <person name="Ming W."/>
            <person name="Munidasa M."/>
            <person name="Muniz J."/>
            <person name="Nguyen L."/>
            <person name="Hughes D."/>
            <person name="Osuji N."/>
            <person name="Pu L.-L."/>
            <person name="Puazo M."/>
            <person name="Qu C."/>
            <person name="Quiroz J."/>
            <person name="Raj R."/>
            <person name="Weissenberger G."/>
            <person name="Xin Y."/>
            <person name="Zou X."/>
            <person name="Han Y."/>
            <person name="Worley K."/>
            <person name="Muzny D."/>
            <person name="Gibbs R."/>
        </authorList>
    </citation>
    <scope>NUCLEOTIDE SEQUENCE</scope>
    <source>
        <strain evidence="2">Sampled in the wild</strain>
    </source>
</reference>
<sequence>MTQVLLTLLRKTWSDRDRESFWNLLKEICFQFEKKGNKALLIERSDIIVMGHLYLRKIRKYSEEDREIIYLDETWVNEGHTTSKSWHDSNIKSSKQAMLEGLSTGLKRLTGRGPRFVILSAGSNQEFVENARLVYPAKKNTGDYHDEMDSRRFEEWFKSQLLLNIKEDSVVVMNNESYYSRKQEKIPISSRIEYPEKSLKIELIKIVDSVWSKYTTYEVDKMAKEKNIILRRLPRYHCKLNPIELVWSQLKRYIAVHNISFHVKEMQSLIEKAFEVIATDNWASYCQHVQKDDVEPLLIKLTSSSSSGTQSSQSGGEETLTEPGPSNQQHFEEVCELSDSDND</sequence>
<dbReference type="EMBL" id="KZ312451">
    <property type="protein sequence ID" value="KAG8240405.1"/>
    <property type="molecule type" value="Genomic_DNA"/>
</dbReference>
<dbReference type="PANTHER" id="PTHR33939:SF1">
    <property type="entry name" value="DUF4371 DOMAIN-CONTAINING PROTEIN"/>
    <property type="match status" value="1"/>
</dbReference>
<dbReference type="Gene3D" id="3.30.420.10">
    <property type="entry name" value="Ribonuclease H-like superfamily/Ribonuclease H"/>
    <property type="match status" value="1"/>
</dbReference>
<protein>
    <recommendedName>
        <fullName evidence="4">Tc1-like transposase DDE domain-containing protein</fullName>
    </recommendedName>
</protein>
<dbReference type="Proteomes" id="UP000792457">
    <property type="component" value="Unassembled WGS sequence"/>
</dbReference>
<evidence type="ECO:0000256" key="1">
    <source>
        <dbReference type="SAM" id="MobiDB-lite"/>
    </source>
</evidence>
<proteinExistence type="predicted"/>
<feature type="compositionally biased region" description="Low complexity" evidence="1">
    <location>
        <begin position="303"/>
        <end position="318"/>
    </location>
</feature>
<comment type="caution">
    <text evidence="2">The sequence shown here is derived from an EMBL/GenBank/DDBJ whole genome shotgun (WGS) entry which is preliminary data.</text>
</comment>
<feature type="region of interest" description="Disordered" evidence="1">
    <location>
        <begin position="303"/>
        <end position="343"/>
    </location>
</feature>
<evidence type="ECO:0000313" key="3">
    <source>
        <dbReference type="Proteomes" id="UP000792457"/>
    </source>
</evidence>
<gene>
    <name evidence="2" type="ORF">J437_LFUL002548</name>
</gene>
<name>A0A8K0KVF7_LADFU</name>
<reference evidence="2" key="1">
    <citation type="submission" date="2013-04" db="EMBL/GenBank/DDBJ databases">
        <authorList>
            <person name="Qu J."/>
            <person name="Murali S.C."/>
            <person name="Bandaranaike D."/>
            <person name="Bellair M."/>
            <person name="Blankenburg K."/>
            <person name="Chao H."/>
            <person name="Dinh H."/>
            <person name="Doddapaneni H."/>
            <person name="Downs B."/>
            <person name="Dugan-Rocha S."/>
            <person name="Elkadiri S."/>
            <person name="Gnanaolivu R.D."/>
            <person name="Hernandez B."/>
            <person name="Javaid M."/>
            <person name="Jayaseelan J.C."/>
            <person name="Lee S."/>
            <person name="Li M."/>
            <person name="Ming W."/>
            <person name="Munidasa M."/>
            <person name="Muniz J."/>
            <person name="Nguyen L."/>
            <person name="Ongeri F."/>
            <person name="Osuji N."/>
            <person name="Pu L.-L."/>
            <person name="Puazo M."/>
            <person name="Qu C."/>
            <person name="Quiroz J."/>
            <person name="Raj R."/>
            <person name="Weissenberger G."/>
            <person name="Xin Y."/>
            <person name="Zou X."/>
            <person name="Han Y."/>
            <person name="Richards S."/>
            <person name="Worley K."/>
            <person name="Muzny D."/>
            <person name="Gibbs R."/>
        </authorList>
    </citation>
    <scope>NUCLEOTIDE SEQUENCE</scope>
    <source>
        <strain evidence="2">Sampled in the wild</strain>
    </source>
</reference>
<feature type="compositionally biased region" description="Acidic residues" evidence="1">
    <location>
        <begin position="334"/>
        <end position="343"/>
    </location>
</feature>
<evidence type="ECO:0000313" key="2">
    <source>
        <dbReference type="EMBL" id="KAG8240405.1"/>
    </source>
</evidence>
<dbReference type="GO" id="GO:0003676">
    <property type="term" value="F:nucleic acid binding"/>
    <property type="evidence" value="ECO:0007669"/>
    <property type="project" value="InterPro"/>
</dbReference>
<evidence type="ECO:0008006" key="4">
    <source>
        <dbReference type="Google" id="ProtNLM"/>
    </source>
</evidence>
<accession>A0A8K0KVF7</accession>
<dbReference type="OrthoDB" id="10039611at2759"/>
<dbReference type="AlphaFoldDB" id="A0A8K0KVF7"/>
<keyword evidence="3" id="KW-1185">Reference proteome</keyword>